<evidence type="ECO:0000256" key="3">
    <source>
        <dbReference type="SAM" id="MobiDB-lite"/>
    </source>
</evidence>
<evidence type="ECO:0000256" key="2">
    <source>
        <dbReference type="ARBA" id="ARBA00022801"/>
    </source>
</evidence>
<keyword evidence="1" id="KW-0540">Nuclease</keyword>
<protein>
    <recommendedName>
        <fullName evidence="8">XPG-I domain-containing protein</fullName>
    </recommendedName>
</protein>
<dbReference type="InterPro" id="IPR041177">
    <property type="entry name" value="GEN1_C"/>
</dbReference>
<dbReference type="GO" id="GO:0006281">
    <property type="term" value="P:DNA repair"/>
    <property type="evidence" value="ECO:0007669"/>
    <property type="project" value="UniProtKB-ARBA"/>
</dbReference>
<dbReference type="FunFam" id="3.40.50.1010:FF:000037">
    <property type="entry name" value="Rad2-like endonuclease, putative (AFU_orthologue AFUA_3G13260)"/>
    <property type="match status" value="1"/>
</dbReference>
<sequence>MGIPGIYNEIGPGQRVSLTKLAVEKFEQTGRPFRIAIDISIWNFEVQGGKGGPNPALRTLFYRLVRLAGTSVQAIFVFDGPDRPLLKRNKTRRKGGSAYQADVRRTKLLLQLFGFESHDAPGEAEAECALLQQRGLVDAVLSEDVDTLMFGSGLTIRDWSCEGSGKTPPTHVSLYDAKVTKEGKSGLDREGMILVALMSGGDYDTAGVARCGAKIACEAARAGYGKSLCDLAPDDSSGLLAWRENLAHELHTNEAGYFRQKNKAITVPDDFPKKEILQYYMHPIVSSEAALLNLRSRLQWDREIDSKRLRIFVEECFEWTGKLNAKRLIRLLAPPMLIYKLRERPKSVDSGHGNLVLIEAQEREIVQDITGERQHFSTDGIPELRLTFEPFGIVGLDVDAEIDDESNLDQQDEYLAVDEENLEVYQSDNEPTGKSRSMSPMKNRLAAYDPTKPCKTWVSRSIARVGVPLKVEDYEESLMLKQSRANAPKRKAAPKATSTKHGMKQGALDRYFVTSKPVATSAALSSESPNKKSDHKPQLPPVYLAPSLDKPPLQPKGASKEPLRPRREYRKAPSGDRYCQVSPKPSNPWAATQSRSSQLVSANVSKAGISQSHKEGSSQASSSSASQMISSYDTSSSRNLFPKKHSRNGSPPLYVSSISDAEIPTGSVQLPSVKKRTAVTGDQGNSVGSSRNTQSDAPTSSMQINRKPDIALDDEYQPTLSDEEYGALPPLDYPLSPLYTNTYSTEDSKGTQNAIDLMSSSPPPHYTTAKQAESPLAKGRPSPPMDILPFADSKIPQKRFLAPRESLPGAWKTYTEKEVQDMERKGRGRQKWRVSQVEALDLTQD</sequence>
<evidence type="ECO:0000313" key="7">
    <source>
        <dbReference type="Proteomes" id="UP000091956"/>
    </source>
</evidence>
<proteinExistence type="predicted"/>
<dbReference type="STRING" id="342668.A0A1B8GQQ6"/>
<dbReference type="InterPro" id="IPR029060">
    <property type="entry name" value="PIN-like_dom_sf"/>
</dbReference>
<dbReference type="SUPFAM" id="SSF88723">
    <property type="entry name" value="PIN domain-like"/>
    <property type="match status" value="1"/>
</dbReference>
<feature type="compositionally biased region" description="Polar residues" evidence="3">
    <location>
        <begin position="744"/>
        <end position="760"/>
    </location>
</feature>
<dbReference type="CDD" id="cd09906">
    <property type="entry name" value="H3TH_YEN1"/>
    <property type="match status" value="1"/>
</dbReference>
<dbReference type="Proteomes" id="UP000091956">
    <property type="component" value="Unassembled WGS sequence"/>
</dbReference>
<dbReference type="PANTHER" id="PTHR11081">
    <property type="entry name" value="FLAP ENDONUCLEASE FAMILY MEMBER"/>
    <property type="match status" value="1"/>
</dbReference>
<name>A0A1B8GQQ6_9PEZI</name>
<evidence type="ECO:0000259" key="5">
    <source>
        <dbReference type="SMART" id="SM00485"/>
    </source>
</evidence>
<evidence type="ECO:0008006" key="8">
    <source>
        <dbReference type="Google" id="ProtNLM"/>
    </source>
</evidence>
<feature type="domain" description="XPG N-terminal" evidence="5">
    <location>
        <begin position="1"/>
        <end position="95"/>
    </location>
</feature>
<keyword evidence="7" id="KW-1185">Reference proteome</keyword>
<dbReference type="AlphaFoldDB" id="A0A1B8GQQ6"/>
<feature type="region of interest" description="Disordered" evidence="3">
    <location>
        <begin position="482"/>
        <end position="507"/>
    </location>
</feature>
<dbReference type="Gene3D" id="3.40.50.1010">
    <property type="entry name" value="5'-nuclease"/>
    <property type="match status" value="2"/>
</dbReference>
<dbReference type="InterPro" id="IPR037316">
    <property type="entry name" value="Yen1_H3TH"/>
</dbReference>
<feature type="domain" description="XPG-I" evidence="4">
    <location>
        <begin position="111"/>
        <end position="185"/>
    </location>
</feature>
<dbReference type="CDD" id="cd09870">
    <property type="entry name" value="PIN_YEN1"/>
    <property type="match status" value="1"/>
</dbReference>
<dbReference type="GeneID" id="28837125"/>
<evidence type="ECO:0000259" key="4">
    <source>
        <dbReference type="SMART" id="SM00484"/>
    </source>
</evidence>
<dbReference type="OrthoDB" id="2959108at2759"/>
<feature type="compositionally biased region" description="Polar residues" evidence="3">
    <location>
        <begin position="680"/>
        <end position="704"/>
    </location>
</feature>
<dbReference type="InterPro" id="IPR006085">
    <property type="entry name" value="XPG_DNA_repair_N"/>
</dbReference>
<dbReference type="PRINTS" id="PR00853">
    <property type="entry name" value="XPGRADSUPER"/>
</dbReference>
<feature type="region of interest" description="Disordered" evidence="3">
    <location>
        <begin position="522"/>
        <end position="711"/>
    </location>
</feature>
<feature type="compositionally biased region" description="Low complexity" evidence="3">
    <location>
        <begin position="617"/>
        <end position="631"/>
    </location>
</feature>
<dbReference type="EMBL" id="KV460218">
    <property type="protein sequence ID" value="OBT98171.1"/>
    <property type="molecule type" value="Genomic_DNA"/>
</dbReference>
<feature type="compositionally biased region" description="Polar residues" evidence="3">
    <location>
        <begin position="589"/>
        <end position="604"/>
    </location>
</feature>
<dbReference type="InterPro" id="IPR006084">
    <property type="entry name" value="XPG/Rad2"/>
</dbReference>
<dbReference type="PANTHER" id="PTHR11081:SF75">
    <property type="entry name" value="ENDONUCLEASE, PUTATIVE (AFU_ORTHOLOGUE AFUA_3G13260)-RELATED"/>
    <property type="match status" value="1"/>
</dbReference>
<dbReference type="SMART" id="SM00485">
    <property type="entry name" value="XPGN"/>
    <property type="match status" value="1"/>
</dbReference>
<accession>A0A1B8GQQ6</accession>
<evidence type="ECO:0000256" key="1">
    <source>
        <dbReference type="ARBA" id="ARBA00022722"/>
    </source>
</evidence>
<dbReference type="GO" id="GO:0017108">
    <property type="term" value="F:5'-flap endonuclease activity"/>
    <property type="evidence" value="ECO:0007669"/>
    <property type="project" value="TreeGrafter"/>
</dbReference>
<dbReference type="Pfam" id="PF18380">
    <property type="entry name" value="GEN1_C"/>
    <property type="match status" value="1"/>
</dbReference>
<dbReference type="GO" id="GO:0008821">
    <property type="term" value="F:crossover junction DNA endonuclease activity"/>
    <property type="evidence" value="ECO:0007669"/>
    <property type="project" value="InterPro"/>
</dbReference>
<reference evidence="6 7" key="1">
    <citation type="submission" date="2016-03" db="EMBL/GenBank/DDBJ databases">
        <title>Comparative genomics of Pseudogymnoascus destructans, the fungus causing white-nose syndrome of bats.</title>
        <authorList>
            <person name="Palmer J.M."/>
            <person name="Drees K.P."/>
            <person name="Foster J.T."/>
            <person name="Lindner D.L."/>
        </authorList>
    </citation>
    <scope>NUCLEOTIDE SEQUENCE [LARGE SCALE GENOMIC DNA]</scope>
    <source>
        <strain evidence="6 7">UAMH 10579</strain>
    </source>
</reference>
<evidence type="ECO:0000313" key="6">
    <source>
        <dbReference type="EMBL" id="OBT98171.1"/>
    </source>
</evidence>
<dbReference type="SUPFAM" id="SSF47807">
    <property type="entry name" value="5' to 3' exonuclease, C-terminal subdomain"/>
    <property type="match status" value="1"/>
</dbReference>
<gene>
    <name evidence="6" type="ORF">VE01_03739</name>
</gene>
<organism evidence="6 7">
    <name type="scientific">Pseudogymnoascus verrucosus</name>
    <dbReference type="NCBI Taxonomy" id="342668"/>
    <lineage>
        <taxon>Eukaryota</taxon>
        <taxon>Fungi</taxon>
        <taxon>Dikarya</taxon>
        <taxon>Ascomycota</taxon>
        <taxon>Pezizomycotina</taxon>
        <taxon>Leotiomycetes</taxon>
        <taxon>Thelebolales</taxon>
        <taxon>Thelebolaceae</taxon>
        <taxon>Pseudogymnoascus</taxon>
    </lineage>
</organism>
<dbReference type="RefSeq" id="XP_018131904.1">
    <property type="nucleotide sequence ID" value="XM_018273223.2"/>
</dbReference>
<keyword evidence="2" id="KW-0378">Hydrolase</keyword>
<dbReference type="InterPro" id="IPR006086">
    <property type="entry name" value="XPG-I_dom"/>
</dbReference>
<reference evidence="7" key="2">
    <citation type="journal article" date="2018" name="Nat. Commun.">
        <title>Extreme sensitivity to ultraviolet light in the fungal pathogen causing white-nose syndrome of bats.</title>
        <authorList>
            <person name="Palmer J.M."/>
            <person name="Drees K.P."/>
            <person name="Foster J.T."/>
            <person name="Lindner D.L."/>
        </authorList>
    </citation>
    <scope>NUCLEOTIDE SEQUENCE [LARGE SCALE GENOMIC DNA]</scope>
    <source>
        <strain evidence="7">UAMH 10579</strain>
    </source>
</reference>
<dbReference type="Pfam" id="PF00867">
    <property type="entry name" value="XPG_I"/>
    <property type="match status" value="1"/>
</dbReference>
<feature type="region of interest" description="Disordered" evidence="3">
    <location>
        <begin position="744"/>
        <end position="787"/>
    </location>
</feature>
<dbReference type="InterPro" id="IPR036279">
    <property type="entry name" value="5-3_exonuclease_C_sf"/>
</dbReference>
<dbReference type="SMART" id="SM00484">
    <property type="entry name" value="XPGI"/>
    <property type="match status" value="1"/>
</dbReference>
<feature type="compositionally biased region" description="Basic and acidic residues" evidence="3">
    <location>
        <begin position="558"/>
        <end position="574"/>
    </location>
</feature>